<name>A0A7R9FVP1_TIMSH</name>
<dbReference type="EMBL" id="OC000380">
    <property type="protein sequence ID" value="CAD7257094.1"/>
    <property type="molecule type" value="Genomic_DNA"/>
</dbReference>
<gene>
    <name evidence="2" type="ORF">TSIB3V08_LOCUS1369</name>
</gene>
<feature type="region of interest" description="Disordered" evidence="1">
    <location>
        <begin position="40"/>
        <end position="62"/>
    </location>
</feature>
<dbReference type="AlphaFoldDB" id="A0A7R9FVP1"/>
<evidence type="ECO:0000313" key="2">
    <source>
        <dbReference type="EMBL" id="CAD7257094.1"/>
    </source>
</evidence>
<reference evidence="2" key="1">
    <citation type="submission" date="2020-11" db="EMBL/GenBank/DDBJ databases">
        <authorList>
            <person name="Tran Van P."/>
        </authorList>
    </citation>
    <scope>NUCLEOTIDE SEQUENCE</scope>
</reference>
<evidence type="ECO:0000256" key="1">
    <source>
        <dbReference type="SAM" id="MobiDB-lite"/>
    </source>
</evidence>
<feature type="compositionally biased region" description="Polar residues" evidence="1">
    <location>
        <begin position="44"/>
        <end position="58"/>
    </location>
</feature>
<protein>
    <submittedName>
        <fullName evidence="2">Uncharacterized protein</fullName>
    </submittedName>
</protein>
<sequence>MWSHKFSTVSPISACTELIKNTDLHDPKCDTRLAPPQVLKQSHHGSSYPANTTHTNIVRGTAPDARSGASGLYYDRSINFASSFSSQNFLLSFKSSFFISSVPPPFSSTGQGQMNTYNKEVYMHLRGERASGEPFRKNYPQYTRPESNHDFPVIGILVYCESDALDHVATEAGQAYTPVFELKSSEGGKGQLLSALAHGRGPSVLWRGEKARNPSSREWAMSHYEFRRRGMKPDKVTSTLR</sequence>
<organism evidence="2">
    <name type="scientific">Timema shepardi</name>
    <name type="common">Walking stick</name>
    <dbReference type="NCBI Taxonomy" id="629360"/>
    <lineage>
        <taxon>Eukaryota</taxon>
        <taxon>Metazoa</taxon>
        <taxon>Ecdysozoa</taxon>
        <taxon>Arthropoda</taxon>
        <taxon>Hexapoda</taxon>
        <taxon>Insecta</taxon>
        <taxon>Pterygota</taxon>
        <taxon>Neoptera</taxon>
        <taxon>Polyneoptera</taxon>
        <taxon>Phasmatodea</taxon>
        <taxon>Timematodea</taxon>
        <taxon>Timematoidea</taxon>
        <taxon>Timematidae</taxon>
        <taxon>Timema</taxon>
    </lineage>
</organism>
<accession>A0A7R9FVP1</accession>
<proteinExistence type="predicted"/>